<evidence type="ECO:0000256" key="2">
    <source>
        <dbReference type="ARBA" id="ARBA00004173"/>
    </source>
</evidence>
<dbReference type="GO" id="GO:0005634">
    <property type="term" value="C:nucleus"/>
    <property type="evidence" value="ECO:0007669"/>
    <property type="project" value="UniProtKB-SubCell"/>
</dbReference>
<dbReference type="Proteomes" id="UP000076420">
    <property type="component" value="Unassembled WGS sequence"/>
</dbReference>
<evidence type="ECO:0000313" key="33">
    <source>
        <dbReference type="RefSeq" id="XP_055885118.1"/>
    </source>
</evidence>
<dbReference type="RefSeq" id="XP_013074186.1">
    <property type="nucleotide sequence ID" value="XM_013218732.2"/>
</dbReference>
<dbReference type="EnsemblMetazoa" id="BGLB002645-RC">
    <property type="protein sequence ID" value="BGLB002645-PC"/>
    <property type="gene ID" value="BGLB002645"/>
</dbReference>
<evidence type="ECO:0000256" key="13">
    <source>
        <dbReference type="ARBA" id="ARBA00047588"/>
    </source>
</evidence>
<evidence type="ECO:0000313" key="25">
    <source>
        <dbReference type="EnsemblMetazoa" id="BGLB002645-PE"/>
    </source>
</evidence>
<keyword evidence="12" id="KW-0539">Nucleus</keyword>
<evidence type="ECO:0000256" key="14">
    <source>
        <dbReference type="ARBA" id="ARBA00047969"/>
    </source>
</evidence>
<dbReference type="InterPro" id="IPR003736">
    <property type="entry name" value="PAAI_dom"/>
</dbReference>
<evidence type="ECO:0000313" key="31">
    <source>
        <dbReference type="RefSeq" id="XP_055885116.1"/>
    </source>
</evidence>
<keyword evidence="11" id="KW-0206">Cytoskeleton</keyword>
<dbReference type="OMA" id="KQIMRAM"/>
<dbReference type="RefSeq" id="XP_055885117.1">
    <property type="nucleotide sequence ID" value="XM_056029142.1"/>
</dbReference>
<evidence type="ECO:0000256" key="6">
    <source>
        <dbReference type="ARBA" id="ARBA00022490"/>
    </source>
</evidence>
<reference evidence="25" key="1">
    <citation type="submission" date="2020-05" db="UniProtKB">
        <authorList>
            <consortium name="EnsemblMetazoa"/>
        </authorList>
    </citation>
    <scope>IDENTIFICATION</scope>
    <source>
        <strain evidence="25">BB02</strain>
    </source>
</reference>
<evidence type="ECO:0000313" key="32">
    <source>
        <dbReference type="RefSeq" id="XP_055885117.1"/>
    </source>
</evidence>
<dbReference type="GO" id="GO:0006629">
    <property type="term" value="P:lipid metabolic process"/>
    <property type="evidence" value="ECO:0007669"/>
    <property type="project" value="UniProtKB-KW"/>
</dbReference>
<comment type="catalytic activity">
    <reaction evidence="13">
        <text>octanoyl-CoA + H2O = octanoate + CoA + H(+)</text>
        <dbReference type="Rhea" id="RHEA:30143"/>
        <dbReference type="ChEBI" id="CHEBI:15377"/>
        <dbReference type="ChEBI" id="CHEBI:15378"/>
        <dbReference type="ChEBI" id="CHEBI:25646"/>
        <dbReference type="ChEBI" id="CHEBI:57287"/>
        <dbReference type="ChEBI" id="CHEBI:57386"/>
    </reaction>
    <physiologicalReaction direction="left-to-right" evidence="13">
        <dbReference type="Rhea" id="RHEA:30144"/>
    </physiologicalReaction>
</comment>
<keyword evidence="27" id="KW-1185">Reference proteome</keyword>
<evidence type="ECO:0000313" key="26">
    <source>
        <dbReference type="Proteomes" id="UP000076420"/>
    </source>
</evidence>
<feature type="domain" description="Thioesterase" evidence="24">
    <location>
        <begin position="59"/>
        <end position="132"/>
    </location>
</feature>
<gene>
    <name evidence="25" type="primary">106060737</name>
    <name evidence="28 29 30 31 32 33 34" type="synonym">LOC106060737</name>
</gene>
<dbReference type="Gene3D" id="3.10.129.10">
    <property type="entry name" value="Hotdog Thioesterase"/>
    <property type="match status" value="1"/>
</dbReference>
<reference evidence="28 29" key="2">
    <citation type="submission" date="2025-04" db="UniProtKB">
        <authorList>
            <consortium name="RefSeq"/>
        </authorList>
    </citation>
    <scope>IDENTIFICATION</scope>
</reference>
<dbReference type="EnsemblMetazoa" id="BGLB002645-RE">
    <property type="protein sequence ID" value="BGLB002645-PE"/>
    <property type="gene ID" value="BGLB002645"/>
</dbReference>
<evidence type="ECO:0000313" key="28">
    <source>
        <dbReference type="RefSeq" id="XP_013074177.1"/>
    </source>
</evidence>
<dbReference type="VEuPathDB" id="VectorBase:BGLAX_052662"/>
<proteinExistence type="inferred from homology"/>
<comment type="catalytic activity">
    <reaction evidence="15">
        <text>dodecanoyl-CoA + H2O = dodecanoate + CoA + H(+)</text>
        <dbReference type="Rhea" id="RHEA:30135"/>
        <dbReference type="ChEBI" id="CHEBI:15377"/>
        <dbReference type="ChEBI" id="CHEBI:15378"/>
        <dbReference type="ChEBI" id="CHEBI:18262"/>
        <dbReference type="ChEBI" id="CHEBI:57287"/>
        <dbReference type="ChEBI" id="CHEBI:57375"/>
    </reaction>
    <physiologicalReaction direction="left-to-right" evidence="15">
        <dbReference type="Rhea" id="RHEA:30136"/>
    </physiologicalReaction>
</comment>
<dbReference type="GO" id="GO:0005739">
    <property type="term" value="C:mitochondrion"/>
    <property type="evidence" value="ECO:0007669"/>
    <property type="project" value="UniProtKB-SubCell"/>
</dbReference>
<evidence type="ECO:0000256" key="10">
    <source>
        <dbReference type="ARBA" id="ARBA00023128"/>
    </source>
</evidence>
<comment type="subcellular location">
    <subcellularLocation>
        <location evidence="3">Cytoplasm</location>
        <location evidence="3">Cytoskeleton</location>
        <location evidence="3">Spindle</location>
    </subcellularLocation>
    <subcellularLocation>
        <location evidence="4">Cytoplasm</location>
        <location evidence="4">Cytosol</location>
    </subcellularLocation>
    <subcellularLocation>
        <location evidence="2">Mitochondrion</location>
    </subcellularLocation>
    <subcellularLocation>
        <location evidence="1">Nucleus</location>
    </subcellularLocation>
</comment>
<dbReference type="GeneID" id="106060737"/>
<evidence type="ECO:0000313" key="27">
    <source>
        <dbReference type="Proteomes" id="UP001165740"/>
    </source>
</evidence>
<keyword evidence="8" id="KW-0007">Acetylation</keyword>
<evidence type="ECO:0000256" key="19">
    <source>
        <dbReference type="ARBA" id="ARBA00064709"/>
    </source>
</evidence>
<evidence type="ECO:0000256" key="20">
    <source>
        <dbReference type="ARBA" id="ARBA00067273"/>
    </source>
</evidence>
<dbReference type="SUPFAM" id="SSF54637">
    <property type="entry name" value="Thioesterase/thiol ester dehydrase-isomerase"/>
    <property type="match status" value="1"/>
</dbReference>
<comment type="function">
    <text evidence="18">Catalyzes the hydrolysis of acyl-CoAs into free fatty acids and coenzyme A (CoASH), regulating their respective intracellular levels. Has acyl-CoA thioesterase activity towards medium (C12) and long-chain (C18) fatty acyl-CoA substrates. Can also hydrolyze 3-hydroxyphenylacetyl-CoA and 3,4-dihydroxyphenylacetyl-CoA (in vitro). May play a role in controlling adaptive thermogenesis.</text>
</comment>
<evidence type="ECO:0000256" key="11">
    <source>
        <dbReference type="ARBA" id="ARBA00023212"/>
    </source>
</evidence>
<dbReference type="OrthoDB" id="46529at2759"/>
<keyword evidence="10" id="KW-0496">Mitochondrion</keyword>
<evidence type="ECO:0000256" key="17">
    <source>
        <dbReference type="ARBA" id="ARBA00052976"/>
    </source>
</evidence>
<evidence type="ECO:0000256" key="1">
    <source>
        <dbReference type="ARBA" id="ARBA00004123"/>
    </source>
</evidence>
<dbReference type="RefSeq" id="XP_013074194.1">
    <property type="nucleotide sequence ID" value="XM_013218740.2"/>
</dbReference>
<dbReference type="CDD" id="cd03443">
    <property type="entry name" value="PaaI_thioesterase"/>
    <property type="match status" value="1"/>
</dbReference>
<evidence type="ECO:0000256" key="12">
    <source>
        <dbReference type="ARBA" id="ARBA00023242"/>
    </source>
</evidence>
<dbReference type="STRING" id="6526.A0A2C9JHM7"/>
<organism evidence="25 26">
    <name type="scientific">Biomphalaria glabrata</name>
    <name type="common">Bloodfluke planorb</name>
    <name type="synonym">Freshwater snail</name>
    <dbReference type="NCBI Taxonomy" id="6526"/>
    <lineage>
        <taxon>Eukaryota</taxon>
        <taxon>Metazoa</taxon>
        <taxon>Spiralia</taxon>
        <taxon>Lophotrochozoa</taxon>
        <taxon>Mollusca</taxon>
        <taxon>Gastropoda</taxon>
        <taxon>Heterobranchia</taxon>
        <taxon>Euthyneura</taxon>
        <taxon>Panpulmonata</taxon>
        <taxon>Hygrophila</taxon>
        <taxon>Lymnaeoidea</taxon>
        <taxon>Planorbidae</taxon>
        <taxon>Biomphalaria</taxon>
    </lineage>
</organism>
<dbReference type="AlphaFoldDB" id="A0A2C9JHM7"/>
<evidence type="ECO:0000256" key="8">
    <source>
        <dbReference type="ARBA" id="ARBA00022990"/>
    </source>
</evidence>
<evidence type="ECO:0000313" key="30">
    <source>
        <dbReference type="RefSeq" id="XP_013074194.1"/>
    </source>
</evidence>
<dbReference type="PANTHER" id="PTHR21660">
    <property type="entry name" value="THIOESTERASE SUPERFAMILY MEMBER-RELATED"/>
    <property type="match status" value="1"/>
</dbReference>
<dbReference type="EnsemblMetazoa" id="BGLB002645-RD">
    <property type="protein sequence ID" value="BGLB002645-PD"/>
    <property type="gene ID" value="BGLB002645"/>
</dbReference>
<dbReference type="EnsemblMetazoa" id="BGLB002645-RF">
    <property type="protein sequence ID" value="BGLB002645-PF"/>
    <property type="gene ID" value="BGLB002645"/>
</dbReference>
<dbReference type="RefSeq" id="XP_055885119.1">
    <property type="nucleotide sequence ID" value="XM_056029144.1"/>
</dbReference>
<dbReference type="RefSeq" id="XP_055885118.1">
    <property type="nucleotide sequence ID" value="XM_056029143.1"/>
</dbReference>
<dbReference type="RefSeq" id="XP_055885116.1">
    <property type="nucleotide sequence ID" value="XM_056029141.1"/>
</dbReference>
<dbReference type="InterPro" id="IPR039298">
    <property type="entry name" value="ACOT13"/>
</dbReference>
<comment type="subunit">
    <text evidence="19">Homotetramer. Interacts with PCTP.</text>
</comment>
<keyword evidence="7" id="KW-0378">Hydrolase</keyword>
<accession>A0A2C9JHM7</accession>
<evidence type="ECO:0000256" key="16">
    <source>
        <dbReference type="ARBA" id="ARBA00050199"/>
    </source>
</evidence>
<dbReference type="NCBIfam" id="TIGR00369">
    <property type="entry name" value="unchar_dom_1"/>
    <property type="match status" value="1"/>
</dbReference>
<evidence type="ECO:0000256" key="3">
    <source>
        <dbReference type="ARBA" id="ARBA00004186"/>
    </source>
</evidence>
<evidence type="ECO:0000256" key="23">
    <source>
        <dbReference type="ARBA" id="ARBA00083956"/>
    </source>
</evidence>
<evidence type="ECO:0000256" key="9">
    <source>
        <dbReference type="ARBA" id="ARBA00023098"/>
    </source>
</evidence>
<comment type="catalytic activity">
    <reaction evidence="14">
        <text>decanoyl-CoA + H2O = decanoate + CoA + H(+)</text>
        <dbReference type="Rhea" id="RHEA:40059"/>
        <dbReference type="ChEBI" id="CHEBI:15377"/>
        <dbReference type="ChEBI" id="CHEBI:15378"/>
        <dbReference type="ChEBI" id="CHEBI:27689"/>
        <dbReference type="ChEBI" id="CHEBI:57287"/>
        <dbReference type="ChEBI" id="CHEBI:61430"/>
    </reaction>
    <physiologicalReaction direction="left-to-right" evidence="14">
        <dbReference type="Rhea" id="RHEA:40060"/>
    </physiologicalReaction>
</comment>
<dbReference type="KEGG" id="bgt:106060737"/>
<dbReference type="EnsemblMetazoa" id="BGLB002645-RB">
    <property type="protein sequence ID" value="BGLB002645-PB"/>
    <property type="gene ID" value="BGLB002645"/>
</dbReference>
<evidence type="ECO:0000256" key="22">
    <source>
        <dbReference type="ARBA" id="ARBA00081533"/>
    </source>
</evidence>
<evidence type="ECO:0000313" key="29">
    <source>
        <dbReference type="RefSeq" id="XP_013074186.1"/>
    </source>
</evidence>
<comment type="catalytic activity">
    <reaction evidence="16">
        <text>hexanoyl-CoA + H2O = hexanoate + CoA + H(+)</text>
        <dbReference type="Rhea" id="RHEA:40115"/>
        <dbReference type="ChEBI" id="CHEBI:15377"/>
        <dbReference type="ChEBI" id="CHEBI:15378"/>
        <dbReference type="ChEBI" id="CHEBI:17120"/>
        <dbReference type="ChEBI" id="CHEBI:57287"/>
        <dbReference type="ChEBI" id="CHEBI:62620"/>
    </reaction>
    <physiologicalReaction direction="left-to-right" evidence="16">
        <dbReference type="Rhea" id="RHEA:40116"/>
    </physiologicalReaction>
</comment>
<dbReference type="InterPro" id="IPR006683">
    <property type="entry name" value="Thioestr_dom"/>
</dbReference>
<dbReference type="RefSeq" id="XP_013074177.1">
    <property type="nucleotide sequence ID" value="XM_013218723.2"/>
</dbReference>
<comment type="catalytic activity">
    <reaction evidence="17">
        <text>a fatty acyl-CoA + H2O = a fatty acid + CoA + H(+)</text>
        <dbReference type="Rhea" id="RHEA:16781"/>
        <dbReference type="ChEBI" id="CHEBI:15377"/>
        <dbReference type="ChEBI" id="CHEBI:15378"/>
        <dbReference type="ChEBI" id="CHEBI:28868"/>
        <dbReference type="ChEBI" id="CHEBI:57287"/>
        <dbReference type="ChEBI" id="CHEBI:77636"/>
    </reaction>
    <physiologicalReaction direction="left-to-right" evidence="17">
        <dbReference type="Rhea" id="RHEA:16782"/>
    </physiologicalReaction>
</comment>
<dbReference type="PANTHER" id="PTHR21660:SF1">
    <property type="entry name" value="ACYL-COENZYME A THIOESTERASE 13"/>
    <property type="match status" value="1"/>
</dbReference>
<dbReference type="VEuPathDB" id="VectorBase:BGLB002645"/>
<keyword evidence="6" id="KW-0963">Cytoplasm</keyword>
<evidence type="ECO:0000256" key="18">
    <source>
        <dbReference type="ARBA" id="ARBA00058205"/>
    </source>
</evidence>
<dbReference type="InterPro" id="IPR029069">
    <property type="entry name" value="HotDog_dom_sf"/>
</dbReference>
<evidence type="ECO:0000256" key="21">
    <source>
        <dbReference type="ARBA" id="ARBA00075657"/>
    </source>
</evidence>
<evidence type="ECO:0000256" key="5">
    <source>
        <dbReference type="ARBA" id="ARBA00008324"/>
    </source>
</evidence>
<name>A0A2C9JHM7_BIOGL</name>
<dbReference type="Proteomes" id="UP001165740">
    <property type="component" value="Chromosome 5"/>
</dbReference>
<dbReference type="GO" id="GO:0005829">
    <property type="term" value="C:cytosol"/>
    <property type="evidence" value="ECO:0007669"/>
    <property type="project" value="UniProtKB-SubCell"/>
</dbReference>
<dbReference type="GO" id="GO:0047617">
    <property type="term" value="F:fatty acyl-CoA hydrolase activity"/>
    <property type="evidence" value="ECO:0007669"/>
    <property type="project" value="InterPro"/>
</dbReference>
<sequence length="145" mass="15147">MALKNGGKLTFEAMKVLVADRVKTQGFENIFNKIKVVSGGNGQCCCELQVSPNMLNAAGTLHGGVTASLVDAVSTYALFTVGNGKPGSSVDLNVSFLKPVKPEDVLEISAKTLSCGSRIAFSSVDIKNKATGQLVAQGRHTKFVG</sequence>
<comment type="similarity">
    <text evidence="5">Belongs to the thioesterase PaaI family.</text>
</comment>
<evidence type="ECO:0000256" key="7">
    <source>
        <dbReference type="ARBA" id="ARBA00022801"/>
    </source>
</evidence>
<evidence type="ECO:0000256" key="15">
    <source>
        <dbReference type="ARBA" id="ARBA00048074"/>
    </source>
</evidence>
<evidence type="ECO:0000256" key="4">
    <source>
        <dbReference type="ARBA" id="ARBA00004514"/>
    </source>
</evidence>
<protein>
    <recommendedName>
        <fullName evidence="20">Acyl-coenzyme A thioesterase 13</fullName>
    </recommendedName>
    <alternativeName>
        <fullName evidence="22">Hotdog-fold thioesterase superfamily member 2</fullName>
    </alternativeName>
    <alternativeName>
        <fullName evidence="21">Palmitoyl-CoA hydrolase</fullName>
    </alternativeName>
    <alternativeName>
        <fullName evidence="23">Thioesterase superfamily member 2</fullName>
    </alternativeName>
</protein>
<dbReference type="GO" id="GO:0005819">
    <property type="term" value="C:spindle"/>
    <property type="evidence" value="ECO:0007669"/>
    <property type="project" value="UniProtKB-SubCell"/>
</dbReference>
<keyword evidence="9" id="KW-0443">Lipid metabolism</keyword>
<dbReference type="Pfam" id="PF03061">
    <property type="entry name" value="4HBT"/>
    <property type="match status" value="1"/>
</dbReference>
<dbReference type="FunFam" id="3.10.129.10:FF:000021">
    <property type="entry name" value="Acyl-coenzyme A thioesterase 13"/>
    <property type="match status" value="1"/>
</dbReference>
<evidence type="ECO:0000313" key="34">
    <source>
        <dbReference type="RefSeq" id="XP_055885119.1"/>
    </source>
</evidence>
<evidence type="ECO:0000259" key="24">
    <source>
        <dbReference type="Pfam" id="PF03061"/>
    </source>
</evidence>